<reference evidence="2" key="1">
    <citation type="journal article" date="2019" name="Int. J. Syst. Evol. Microbiol.">
        <title>The Global Catalogue of Microorganisms (GCM) 10K type strain sequencing project: providing services to taxonomists for standard genome sequencing and annotation.</title>
        <authorList>
            <consortium name="The Broad Institute Genomics Platform"/>
            <consortium name="The Broad Institute Genome Sequencing Center for Infectious Disease"/>
            <person name="Wu L."/>
            <person name="Ma J."/>
        </authorList>
    </citation>
    <scope>NUCLEOTIDE SEQUENCE [LARGE SCALE GENOMIC DNA]</scope>
    <source>
        <strain evidence="2">JCM 32305</strain>
    </source>
</reference>
<evidence type="ECO:0000313" key="1">
    <source>
        <dbReference type="EMBL" id="GGP95939.1"/>
    </source>
</evidence>
<accession>A0ABQ2QSV8</accession>
<keyword evidence="2" id="KW-1185">Reference proteome</keyword>
<dbReference type="Proteomes" id="UP000654004">
    <property type="component" value="Unassembled WGS sequence"/>
</dbReference>
<gene>
    <name evidence="1" type="ORF">GCM10009410_32270</name>
</gene>
<dbReference type="EMBL" id="BMQW01000010">
    <property type="protein sequence ID" value="GGP95939.1"/>
    <property type="molecule type" value="Genomic_DNA"/>
</dbReference>
<proteinExistence type="predicted"/>
<name>A0ABQ2QSV8_9GAMM</name>
<sequence length="59" mass="7229">MLLLYINLPHHDYVLVKASIVPTFQKYNKTMIYKFFKLKVRKLMMRKPQTSRQFLPTIR</sequence>
<organism evidence="1 2">
    <name type="scientific">Shewanella ulleungensis</name>
    <dbReference type="NCBI Taxonomy" id="2282699"/>
    <lineage>
        <taxon>Bacteria</taxon>
        <taxon>Pseudomonadati</taxon>
        <taxon>Pseudomonadota</taxon>
        <taxon>Gammaproteobacteria</taxon>
        <taxon>Alteromonadales</taxon>
        <taxon>Shewanellaceae</taxon>
        <taxon>Shewanella</taxon>
    </lineage>
</organism>
<evidence type="ECO:0000313" key="2">
    <source>
        <dbReference type="Proteomes" id="UP000654004"/>
    </source>
</evidence>
<protein>
    <submittedName>
        <fullName evidence="1">Uncharacterized protein</fullName>
    </submittedName>
</protein>
<comment type="caution">
    <text evidence="1">The sequence shown here is derived from an EMBL/GenBank/DDBJ whole genome shotgun (WGS) entry which is preliminary data.</text>
</comment>